<dbReference type="GO" id="GO:0046872">
    <property type="term" value="F:metal ion binding"/>
    <property type="evidence" value="ECO:0007669"/>
    <property type="project" value="UniProtKB-KW"/>
</dbReference>
<evidence type="ECO:0000256" key="7">
    <source>
        <dbReference type="ARBA" id="ARBA00022490"/>
    </source>
</evidence>
<accession>A0A9D2G2P1</accession>
<dbReference type="GO" id="GO:0005524">
    <property type="term" value="F:ATP binding"/>
    <property type="evidence" value="ECO:0007669"/>
    <property type="project" value="UniProtKB-UniRule"/>
</dbReference>
<evidence type="ECO:0000256" key="13">
    <source>
        <dbReference type="ARBA" id="ARBA00022993"/>
    </source>
</evidence>
<dbReference type="InterPro" id="IPR004619">
    <property type="entry name" value="Type_III_PanK"/>
</dbReference>
<evidence type="ECO:0000256" key="4">
    <source>
        <dbReference type="ARBA" id="ARBA00005225"/>
    </source>
</evidence>
<comment type="subunit">
    <text evidence="5 16">Homodimer.</text>
</comment>
<evidence type="ECO:0000256" key="11">
    <source>
        <dbReference type="ARBA" id="ARBA00022840"/>
    </source>
</evidence>
<sequence>MIICIDVGNTNIKYAIFDGSELKFSYRVATDLKRTSDEYGSQLVGMLEFNGLSSRDITGGIISSVVPSLDYTIEHMLKMYLKIDPLQLAPGLKSGLKMLVDNAREVGADRIVNNVSALHKYGKGKPMIVIDFGTATTFNILSKEGEFIGGVIAPGIRGSLDSLVSGTAKLPRVEIEAPKSVIATNTTTNMQAGIVFGFAGLVEYIVKKIKKELKADDVFTIATGGFSETIAKETKCIDVIDKMLTLDGLKYLYDLNSSEE</sequence>
<evidence type="ECO:0000256" key="14">
    <source>
        <dbReference type="ARBA" id="ARBA00038036"/>
    </source>
</evidence>
<proteinExistence type="inferred from homology"/>
<comment type="catalytic activity">
    <reaction evidence="1 16">
        <text>(R)-pantothenate + ATP = (R)-4'-phosphopantothenate + ADP + H(+)</text>
        <dbReference type="Rhea" id="RHEA:16373"/>
        <dbReference type="ChEBI" id="CHEBI:10986"/>
        <dbReference type="ChEBI" id="CHEBI:15378"/>
        <dbReference type="ChEBI" id="CHEBI:29032"/>
        <dbReference type="ChEBI" id="CHEBI:30616"/>
        <dbReference type="ChEBI" id="CHEBI:456216"/>
        <dbReference type="EC" id="2.7.1.33"/>
    </reaction>
</comment>
<keyword evidence="16" id="KW-0479">Metal-binding</keyword>
<keyword evidence="9 16" id="KW-0547">Nucleotide-binding</keyword>
<comment type="subcellular location">
    <subcellularLocation>
        <location evidence="3 16">Cytoplasm</location>
    </subcellularLocation>
</comment>
<evidence type="ECO:0000256" key="9">
    <source>
        <dbReference type="ARBA" id="ARBA00022741"/>
    </source>
</evidence>
<dbReference type="EMBL" id="DXBB01000004">
    <property type="protein sequence ID" value="HIZ71974.1"/>
    <property type="molecule type" value="Genomic_DNA"/>
</dbReference>
<keyword evidence="8 16" id="KW-0808">Transferase</keyword>
<dbReference type="Pfam" id="PF03309">
    <property type="entry name" value="Pan_kinase"/>
    <property type="match status" value="1"/>
</dbReference>
<dbReference type="GO" id="GO:0005737">
    <property type="term" value="C:cytoplasm"/>
    <property type="evidence" value="ECO:0007669"/>
    <property type="project" value="UniProtKB-SubCell"/>
</dbReference>
<organism evidence="17 18">
    <name type="scientific">Candidatus Gallimonas intestinavium</name>
    <dbReference type="NCBI Taxonomy" id="2838603"/>
    <lineage>
        <taxon>Bacteria</taxon>
        <taxon>Bacillati</taxon>
        <taxon>Bacillota</taxon>
        <taxon>Clostridia</taxon>
        <taxon>Candidatus Gallimonas</taxon>
    </lineage>
</organism>
<name>A0A9D2G2P1_9FIRM</name>
<dbReference type="NCBIfam" id="NF009848">
    <property type="entry name" value="PRK13318.1-6"/>
    <property type="match status" value="1"/>
</dbReference>
<comment type="cofactor">
    <cofactor evidence="2">
        <name>K(+)</name>
        <dbReference type="ChEBI" id="CHEBI:29103"/>
    </cofactor>
</comment>
<evidence type="ECO:0000313" key="17">
    <source>
        <dbReference type="EMBL" id="HIZ71974.1"/>
    </source>
</evidence>
<evidence type="ECO:0000256" key="1">
    <source>
        <dbReference type="ARBA" id="ARBA00001206"/>
    </source>
</evidence>
<keyword evidence="7 16" id="KW-0963">Cytoplasm</keyword>
<dbReference type="Gene3D" id="3.30.420.40">
    <property type="match status" value="2"/>
</dbReference>
<comment type="similarity">
    <text evidence="14 16">Belongs to the type III pantothenate kinase family.</text>
</comment>
<feature type="binding site" evidence="16">
    <location>
        <position position="186"/>
    </location>
    <ligand>
        <name>substrate</name>
    </ligand>
</feature>
<dbReference type="GO" id="GO:0015937">
    <property type="term" value="P:coenzyme A biosynthetic process"/>
    <property type="evidence" value="ECO:0007669"/>
    <property type="project" value="UniProtKB-UniRule"/>
</dbReference>
<dbReference type="SUPFAM" id="SSF53067">
    <property type="entry name" value="Actin-like ATPase domain"/>
    <property type="match status" value="2"/>
</dbReference>
<comment type="pathway">
    <text evidence="4 16">Cofactor biosynthesis; coenzyme A biosynthesis; CoA from (R)-pantothenate: step 1/5.</text>
</comment>
<dbReference type="NCBIfam" id="TIGR00671">
    <property type="entry name" value="baf"/>
    <property type="match status" value="1"/>
</dbReference>
<protein>
    <recommendedName>
        <fullName evidence="15 16">Type III pantothenate kinase</fullName>
        <ecNumber evidence="6 16">2.7.1.33</ecNumber>
    </recommendedName>
    <alternativeName>
        <fullName evidence="16">PanK-III</fullName>
    </alternativeName>
    <alternativeName>
        <fullName evidence="16">Pantothenic acid kinase</fullName>
    </alternativeName>
</protein>
<evidence type="ECO:0000256" key="5">
    <source>
        <dbReference type="ARBA" id="ARBA00011738"/>
    </source>
</evidence>
<evidence type="ECO:0000313" key="18">
    <source>
        <dbReference type="Proteomes" id="UP000824102"/>
    </source>
</evidence>
<comment type="function">
    <text evidence="16">Catalyzes the phosphorylation of pantothenate (Pan), the first step in CoA biosynthesis.</text>
</comment>
<keyword evidence="12 16" id="KW-0630">Potassium</keyword>
<feature type="binding site" evidence="16">
    <location>
        <begin position="6"/>
        <end position="13"/>
    </location>
    <ligand>
        <name>ATP</name>
        <dbReference type="ChEBI" id="CHEBI:30616"/>
    </ligand>
</feature>
<dbReference type="CDD" id="cd24015">
    <property type="entry name" value="ASKHA_NBD_PanK-III"/>
    <property type="match status" value="1"/>
</dbReference>
<evidence type="ECO:0000256" key="12">
    <source>
        <dbReference type="ARBA" id="ARBA00022958"/>
    </source>
</evidence>
<keyword evidence="10 16" id="KW-0418">Kinase</keyword>
<comment type="caution">
    <text evidence="16">Lacks conserved residue(s) required for the propagation of feature annotation.</text>
</comment>
<gene>
    <name evidence="16" type="primary">coaX</name>
    <name evidence="17" type="ORF">H9964_00150</name>
</gene>
<evidence type="ECO:0000256" key="10">
    <source>
        <dbReference type="ARBA" id="ARBA00022777"/>
    </source>
</evidence>
<evidence type="ECO:0000256" key="15">
    <source>
        <dbReference type="ARBA" id="ARBA00040883"/>
    </source>
</evidence>
<dbReference type="Proteomes" id="UP000824102">
    <property type="component" value="Unassembled WGS sequence"/>
</dbReference>
<evidence type="ECO:0000256" key="6">
    <source>
        <dbReference type="ARBA" id="ARBA00012102"/>
    </source>
</evidence>
<evidence type="ECO:0000256" key="2">
    <source>
        <dbReference type="ARBA" id="ARBA00001958"/>
    </source>
</evidence>
<dbReference type="NCBIfam" id="NF009855">
    <property type="entry name" value="PRK13321.1"/>
    <property type="match status" value="1"/>
</dbReference>
<reference evidence="17" key="2">
    <citation type="submission" date="2021-04" db="EMBL/GenBank/DDBJ databases">
        <authorList>
            <person name="Gilroy R."/>
        </authorList>
    </citation>
    <scope>NUCLEOTIDE SEQUENCE</scope>
    <source>
        <strain evidence="17">ChiW7-2402</strain>
    </source>
</reference>
<dbReference type="AlphaFoldDB" id="A0A9D2G2P1"/>
<evidence type="ECO:0000256" key="3">
    <source>
        <dbReference type="ARBA" id="ARBA00004496"/>
    </source>
</evidence>
<dbReference type="PANTHER" id="PTHR34265:SF1">
    <property type="entry name" value="TYPE III PANTOTHENATE KINASE"/>
    <property type="match status" value="1"/>
</dbReference>
<evidence type="ECO:0000256" key="16">
    <source>
        <dbReference type="HAMAP-Rule" id="MF_01274"/>
    </source>
</evidence>
<dbReference type="InterPro" id="IPR043129">
    <property type="entry name" value="ATPase_NBD"/>
</dbReference>
<evidence type="ECO:0000256" key="8">
    <source>
        <dbReference type="ARBA" id="ARBA00022679"/>
    </source>
</evidence>
<dbReference type="GO" id="GO:0004594">
    <property type="term" value="F:pantothenate kinase activity"/>
    <property type="evidence" value="ECO:0007669"/>
    <property type="project" value="UniProtKB-UniRule"/>
</dbReference>
<feature type="binding site" evidence="16">
    <location>
        <begin position="107"/>
        <end position="110"/>
    </location>
    <ligand>
        <name>substrate</name>
    </ligand>
</feature>
<comment type="cofactor">
    <cofactor evidence="16">
        <name>NH4(+)</name>
        <dbReference type="ChEBI" id="CHEBI:28938"/>
    </cofactor>
    <cofactor evidence="16">
        <name>K(+)</name>
        <dbReference type="ChEBI" id="CHEBI:29103"/>
    </cofactor>
    <text evidence="16">A monovalent cation. Ammonium or potassium.</text>
</comment>
<comment type="caution">
    <text evidence="17">The sequence shown here is derived from an EMBL/GenBank/DDBJ whole genome shotgun (WGS) entry which is preliminary data.</text>
</comment>
<dbReference type="EC" id="2.7.1.33" evidence="6 16"/>
<dbReference type="HAMAP" id="MF_01274">
    <property type="entry name" value="Pantothen_kinase_3"/>
    <property type="match status" value="1"/>
</dbReference>
<feature type="binding site" evidence="16">
    <location>
        <position position="134"/>
    </location>
    <ligand>
        <name>ATP</name>
        <dbReference type="ChEBI" id="CHEBI:30616"/>
    </ligand>
</feature>
<reference evidence="17" key="1">
    <citation type="journal article" date="2021" name="PeerJ">
        <title>Extensive microbial diversity within the chicken gut microbiome revealed by metagenomics and culture.</title>
        <authorList>
            <person name="Gilroy R."/>
            <person name="Ravi A."/>
            <person name="Getino M."/>
            <person name="Pursley I."/>
            <person name="Horton D.L."/>
            <person name="Alikhan N.F."/>
            <person name="Baker D."/>
            <person name="Gharbi K."/>
            <person name="Hall N."/>
            <person name="Watson M."/>
            <person name="Adriaenssens E.M."/>
            <person name="Foster-Nyarko E."/>
            <person name="Jarju S."/>
            <person name="Secka A."/>
            <person name="Antonio M."/>
            <person name="Oren A."/>
            <person name="Chaudhuri R.R."/>
            <person name="La Ragione R."/>
            <person name="Hildebrand F."/>
            <person name="Pallen M.J."/>
        </authorList>
    </citation>
    <scope>NUCLEOTIDE SEQUENCE</scope>
    <source>
        <strain evidence="17">ChiW7-2402</strain>
    </source>
</reference>
<dbReference type="PANTHER" id="PTHR34265">
    <property type="entry name" value="TYPE III PANTOTHENATE KINASE"/>
    <property type="match status" value="1"/>
</dbReference>
<feature type="active site" description="Proton acceptor" evidence="16">
    <location>
        <position position="109"/>
    </location>
</feature>
<keyword evidence="11 16" id="KW-0067">ATP-binding</keyword>
<keyword evidence="13 16" id="KW-0173">Coenzyme A biosynthesis</keyword>
<feature type="binding site" evidence="16">
    <location>
        <position position="131"/>
    </location>
    <ligand>
        <name>K(+)</name>
        <dbReference type="ChEBI" id="CHEBI:29103"/>
    </ligand>
</feature>